<gene>
    <name evidence="2" type="ORF">OMM_09191</name>
</gene>
<evidence type="ECO:0000313" key="2">
    <source>
        <dbReference type="EMBL" id="ETR69923.1"/>
    </source>
</evidence>
<organism evidence="2 3">
    <name type="scientific">Candidatus Magnetoglobus multicellularis str. Araruama</name>
    <dbReference type="NCBI Taxonomy" id="890399"/>
    <lineage>
        <taxon>Bacteria</taxon>
        <taxon>Pseudomonadati</taxon>
        <taxon>Thermodesulfobacteriota</taxon>
        <taxon>Desulfobacteria</taxon>
        <taxon>Desulfobacterales</taxon>
        <taxon>Desulfobacteraceae</taxon>
        <taxon>Candidatus Magnetoglobus</taxon>
    </lineage>
</organism>
<dbReference type="AlphaFoldDB" id="A0A1V1P547"/>
<protein>
    <submittedName>
        <fullName evidence="2">Uncharacterized protein</fullName>
    </submittedName>
</protein>
<evidence type="ECO:0000313" key="3">
    <source>
        <dbReference type="Proteomes" id="UP000189670"/>
    </source>
</evidence>
<reference evidence="3" key="1">
    <citation type="submission" date="2012-11" db="EMBL/GenBank/DDBJ databases">
        <authorList>
            <person name="Lucero-Rivera Y.E."/>
            <person name="Tovar-Ramirez D."/>
        </authorList>
    </citation>
    <scope>NUCLEOTIDE SEQUENCE [LARGE SCALE GENOMIC DNA]</scope>
    <source>
        <strain evidence="3">Araruama</strain>
    </source>
</reference>
<evidence type="ECO:0000256" key="1">
    <source>
        <dbReference type="SAM" id="Coils"/>
    </source>
</evidence>
<sequence>MLSTGETFLWIKSCKKNCKDCSETISPRAKPGFFPSLYIGPLEHFIMNNNSKYEALENRLQAIEKALQGKQGENIENKPYDPGSR</sequence>
<dbReference type="Proteomes" id="UP000189670">
    <property type="component" value="Unassembled WGS sequence"/>
</dbReference>
<proteinExistence type="predicted"/>
<name>A0A1V1P547_9BACT</name>
<keyword evidence="1" id="KW-0175">Coiled coil</keyword>
<dbReference type="EMBL" id="ATBP01000529">
    <property type="protein sequence ID" value="ETR69923.1"/>
    <property type="molecule type" value="Genomic_DNA"/>
</dbReference>
<accession>A0A1V1P547</accession>
<feature type="coiled-coil region" evidence="1">
    <location>
        <begin position="46"/>
        <end position="73"/>
    </location>
</feature>
<comment type="caution">
    <text evidence="2">The sequence shown here is derived from an EMBL/GenBank/DDBJ whole genome shotgun (WGS) entry which is preliminary data.</text>
</comment>